<dbReference type="GO" id="GO:0016740">
    <property type="term" value="F:transferase activity"/>
    <property type="evidence" value="ECO:0007669"/>
    <property type="project" value="UniProtKB-KW"/>
</dbReference>
<dbReference type="AlphaFoldDB" id="A0A5A7P5X7"/>
<accession>A0A5A7P5X7</accession>
<keyword evidence="3" id="KW-1185">Reference proteome</keyword>
<gene>
    <name evidence="2" type="ORF">STAS_03945</name>
</gene>
<evidence type="ECO:0000313" key="3">
    <source>
        <dbReference type="Proteomes" id="UP000325081"/>
    </source>
</evidence>
<feature type="region of interest" description="Disordered" evidence="1">
    <location>
        <begin position="108"/>
        <end position="159"/>
    </location>
</feature>
<organism evidence="2 3">
    <name type="scientific">Striga asiatica</name>
    <name type="common">Asiatic witchweed</name>
    <name type="synonym">Buchnera asiatica</name>
    <dbReference type="NCBI Taxonomy" id="4170"/>
    <lineage>
        <taxon>Eukaryota</taxon>
        <taxon>Viridiplantae</taxon>
        <taxon>Streptophyta</taxon>
        <taxon>Embryophyta</taxon>
        <taxon>Tracheophyta</taxon>
        <taxon>Spermatophyta</taxon>
        <taxon>Magnoliopsida</taxon>
        <taxon>eudicotyledons</taxon>
        <taxon>Gunneridae</taxon>
        <taxon>Pentapetalae</taxon>
        <taxon>asterids</taxon>
        <taxon>lamiids</taxon>
        <taxon>Lamiales</taxon>
        <taxon>Orobanchaceae</taxon>
        <taxon>Buchnereae</taxon>
        <taxon>Striga</taxon>
    </lineage>
</organism>
<proteinExistence type="predicted"/>
<feature type="compositionally biased region" description="Basic and acidic residues" evidence="1">
    <location>
        <begin position="14"/>
        <end position="26"/>
    </location>
</feature>
<feature type="compositionally biased region" description="Polar residues" evidence="1">
    <location>
        <begin position="32"/>
        <end position="42"/>
    </location>
</feature>
<dbReference type="EMBL" id="BKCP01002336">
    <property type="protein sequence ID" value="GER28159.1"/>
    <property type="molecule type" value="Genomic_DNA"/>
</dbReference>
<keyword evidence="2" id="KW-0808">Transferase</keyword>
<reference evidence="3" key="1">
    <citation type="journal article" date="2019" name="Curr. Biol.">
        <title>Genome Sequence of Striga asiatica Provides Insight into the Evolution of Plant Parasitism.</title>
        <authorList>
            <person name="Yoshida S."/>
            <person name="Kim S."/>
            <person name="Wafula E.K."/>
            <person name="Tanskanen J."/>
            <person name="Kim Y.M."/>
            <person name="Honaas L."/>
            <person name="Yang Z."/>
            <person name="Spallek T."/>
            <person name="Conn C.E."/>
            <person name="Ichihashi Y."/>
            <person name="Cheong K."/>
            <person name="Cui S."/>
            <person name="Der J.P."/>
            <person name="Gundlach H."/>
            <person name="Jiao Y."/>
            <person name="Hori C."/>
            <person name="Ishida J.K."/>
            <person name="Kasahara H."/>
            <person name="Kiba T."/>
            <person name="Kim M.S."/>
            <person name="Koo N."/>
            <person name="Laohavisit A."/>
            <person name="Lee Y.H."/>
            <person name="Lumba S."/>
            <person name="McCourt P."/>
            <person name="Mortimer J.C."/>
            <person name="Mutuku J.M."/>
            <person name="Nomura T."/>
            <person name="Sasaki-Sekimoto Y."/>
            <person name="Seto Y."/>
            <person name="Wang Y."/>
            <person name="Wakatake T."/>
            <person name="Sakakibara H."/>
            <person name="Demura T."/>
            <person name="Yamaguchi S."/>
            <person name="Yoneyama K."/>
            <person name="Manabe R.I."/>
            <person name="Nelson D.C."/>
            <person name="Schulman A.H."/>
            <person name="Timko M.P."/>
            <person name="dePamphilis C.W."/>
            <person name="Choi D."/>
            <person name="Shirasu K."/>
        </authorList>
    </citation>
    <scope>NUCLEOTIDE SEQUENCE [LARGE SCALE GENOMIC DNA]</scope>
    <source>
        <strain evidence="3">cv. UVA1</strain>
    </source>
</reference>
<name>A0A5A7P5X7_STRAF</name>
<protein>
    <submittedName>
        <fullName evidence="2">Phospho-N-acetylmuramoyl-pentapeptide-transferase</fullName>
    </submittedName>
</protein>
<sequence>MENFSDLPIALAPVERRTEGDGDSGRRWSGSAKMTETSRNNNTTRHYCKTHLSMSRSVLGQEGGSHFPSHDHQDLLHVDRRVPAVGAAVIFIGGAAAVIFGGPRVGAGEDEEGERYEPQHRRQAAEEERHRRVPLRAVRGGRRRESSRRGGVGFGGWDF</sequence>
<evidence type="ECO:0000256" key="1">
    <source>
        <dbReference type="SAM" id="MobiDB-lite"/>
    </source>
</evidence>
<dbReference type="Proteomes" id="UP000325081">
    <property type="component" value="Unassembled WGS sequence"/>
</dbReference>
<evidence type="ECO:0000313" key="2">
    <source>
        <dbReference type="EMBL" id="GER28159.1"/>
    </source>
</evidence>
<feature type="compositionally biased region" description="Basic residues" evidence="1">
    <location>
        <begin position="131"/>
        <end position="142"/>
    </location>
</feature>
<feature type="region of interest" description="Disordered" evidence="1">
    <location>
        <begin position="1"/>
        <end position="42"/>
    </location>
</feature>
<feature type="compositionally biased region" description="Gly residues" evidence="1">
    <location>
        <begin position="150"/>
        <end position="159"/>
    </location>
</feature>
<feature type="compositionally biased region" description="Basic and acidic residues" evidence="1">
    <location>
        <begin position="115"/>
        <end position="130"/>
    </location>
</feature>
<comment type="caution">
    <text evidence="2">The sequence shown here is derived from an EMBL/GenBank/DDBJ whole genome shotgun (WGS) entry which is preliminary data.</text>
</comment>